<accession>A0A921ZXL1</accession>
<dbReference type="AlphaFoldDB" id="A0A921ZXL1"/>
<dbReference type="PANTHER" id="PTHR31549">
    <property type="entry name" value="PROTEIN, PUTATIVE (DUF247)-RELATED-RELATED"/>
    <property type="match status" value="1"/>
</dbReference>
<name>A0A921ZXL1_CARIL</name>
<dbReference type="InterPro" id="IPR004158">
    <property type="entry name" value="DUF247_pln"/>
</dbReference>
<evidence type="ECO:0000313" key="1">
    <source>
        <dbReference type="EMBL" id="KAG6618139.1"/>
    </source>
</evidence>
<dbReference type="PANTHER" id="PTHR31549:SF191">
    <property type="entry name" value="DUF247 DOMAIN PROTEIN"/>
    <property type="match status" value="1"/>
</dbReference>
<gene>
    <name evidence="1" type="ORF">I3842_Q125600</name>
</gene>
<dbReference type="EMBL" id="MU229025">
    <property type="protein sequence ID" value="KAG6618139.1"/>
    <property type="molecule type" value="Genomic_DNA"/>
</dbReference>
<evidence type="ECO:0000313" key="2">
    <source>
        <dbReference type="Proteomes" id="UP000811246"/>
    </source>
</evidence>
<dbReference type="Pfam" id="PF03140">
    <property type="entry name" value="DUF247"/>
    <property type="match status" value="1"/>
</dbReference>
<organism evidence="1 2">
    <name type="scientific">Carya illinoinensis</name>
    <name type="common">Pecan</name>
    <dbReference type="NCBI Taxonomy" id="32201"/>
    <lineage>
        <taxon>Eukaryota</taxon>
        <taxon>Viridiplantae</taxon>
        <taxon>Streptophyta</taxon>
        <taxon>Embryophyta</taxon>
        <taxon>Tracheophyta</taxon>
        <taxon>Spermatophyta</taxon>
        <taxon>Magnoliopsida</taxon>
        <taxon>eudicotyledons</taxon>
        <taxon>Gunneridae</taxon>
        <taxon>Pentapetalae</taxon>
        <taxon>rosids</taxon>
        <taxon>fabids</taxon>
        <taxon>Fagales</taxon>
        <taxon>Juglandaceae</taxon>
        <taxon>Carya</taxon>
    </lineage>
</organism>
<protein>
    <submittedName>
        <fullName evidence="1">Uncharacterized protein</fullName>
    </submittedName>
</protein>
<proteinExistence type="predicted"/>
<comment type="caution">
    <text evidence="1">The sequence shown here is derived from an EMBL/GenBank/DDBJ whole genome shotgun (WGS) entry which is preliminary data.</text>
</comment>
<sequence>MESSQHDWGHRAARTSTTHRIQKVSFLLRDHKQYFVKYYEPRVVSLGPIHHGKEKYQLAETFKRKLAKEFVKSSGKTIEELCNEIEKNIKELRECFEEEVTKNYNDVDLAWILFVDGCTILQYIDLAINNKFKDLDIINDTVVFCEEDLFLLENQVPYDLLKLLMNLSNMGNELRNSVEETILRHNMVLMGKSLDQNGKRKPTHLLDLLRTSLLGPEKQRDKRQSEIRLGSDWQFYRNVQELKAAGIHVKRGKNNSLRGIYFSRKPFFYQGFLSLPLIVLDDSTGPKLLNLIAYEMCPDFGNDHGIASYVYFLGSLIDHANNVKELRKAHVLLNLHGNDEKAAQLFNELIATCTDMQVPAPGGYMLVEQKIGEYFDNKIMV</sequence>
<dbReference type="Proteomes" id="UP000811246">
    <property type="component" value="Unassembled WGS sequence"/>
</dbReference>
<reference evidence="1" key="1">
    <citation type="submission" date="2021-01" db="EMBL/GenBank/DDBJ databases">
        <authorList>
            <person name="Lovell J.T."/>
            <person name="Bentley N."/>
            <person name="Bhattarai G."/>
            <person name="Jenkins J.W."/>
            <person name="Sreedasyam A."/>
            <person name="Alarcon Y."/>
            <person name="Bock C."/>
            <person name="Boston L."/>
            <person name="Carlson J."/>
            <person name="Cervantes K."/>
            <person name="Clermont K."/>
            <person name="Krom N."/>
            <person name="Kubenka K."/>
            <person name="Mamidi S."/>
            <person name="Mattison C."/>
            <person name="Monteros M."/>
            <person name="Pisani C."/>
            <person name="Plott C."/>
            <person name="Rajasekar S."/>
            <person name="Rhein H.S."/>
            <person name="Rohla C."/>
            <person name="Song M."/>
            <person name="Hilaire R.S."/>
            <person name="Shu S."/>
            <person name="Wells L."/>
            <person name="Wang X."/>
            <person name="Webber J."/>
            <person name="Heerema R.J."/>
            <person name="Klein P."/>
            <person name="Conner P."/>
            <person name="Grauke L."/>
            <person name="Grimwood J."/>
            <person name="Schmutz J."/>
            <person name="Randall J.J."/>
        </authorList>
    </citation>
    <scope>NUCLEOTIDE SEQUENCE</scope>
    <source>
        <tissue evidence="1">Leaf</tissue>
    </source>
</reference>